<dbReference type="Pfam" id="PF05096">
    <property type="entry name" value="Glu_cyclase_2"/>
    <property type="match status" value="1"/>
</dbReference>
<accession>C6BZ41</accession>
<dbReference type="STRING" id="526222.Desal_0799"/>
<dbReference type="Proteomes" id="UP000002601">
    <property type="component" value="Chromosome"/>
</dbReference>
<reference evidence="1 2" key="1">
    <citation type="submission" date="2009-06" db="EMBL/GenBank/DDBJ databases">
        <title>Complete sequence of Desulfovibrio salexigens DSM 2638.</title>
        <authorList>
            <consortium name="US DOE Joint Genome Institute"/>
            <person name="Lucas S."/>
            <person name="Copeland A."/>
            <person name="Lapidus A."/>
            <person name="Glavina del Rio T."/>
            <person name="Tice H."/>
            <person name="Bruce D."/>
            <person name="Goodwin L."/>
            <person name="Pitluck S."/>
            <person name="Munk A.C."/>
            <person name="Brettin T."/>
            <person name="Detter J.C."/>
            <person name="Han C."/>
            <person name="Tapia R."/>
            <person name="Larimer F."/>
            <person name="Land M."/>
            <person name="Hauser L."/>
            <person name="Kyrpides N."/>
            <person name="Anderson I."/>
            <person name="Wall J.D."/>
            <person name="Arkin A.P."/>
            <person name="Dehal P."/>
            <person name="Chivian D."/>
            <person name="Giles B."/>
            <person name="Hazen T.C."/>
        </authorList>
    </citation>
    <scope>NUCLEOTIDE SEQUENCE [LARGE SCALE GENOMIC DNA]</scope>
    <source>
        <strain evidence="2">ATCC 14822 / DSM 2638 / NCIMB 8403 / VKM B-1763</strain>
    </source>
</reference>
<evidence type="ECO:0000313" key="1">
    <source>
        <dbReference type="EMBL" id="ACS78865.1"/>
    </source>
</evidence>
<dbReference type="RefSeq" id="WP_015850684.1">
    <property type="nucleotide sequence ID" value="NC_012881.1"/>
</dbReference>
<name>C6BZ41_MARSD</name>
<dbReference type="PANTHER" id="PTHR31270:SF1">
    <property type="entry name" value="GLUTAMINYL-PEPTIDE CYCLOTRANSFERASE"/>
    <property type="match status" value="1"/>
</dbReference>
<dbReference type="InterPro" id="IPR007788">
    <property type="entry name" value="QCT"/>
</dbReference>
<keyword evidence="1" id="KW-0808">Transferase</keyword>
<proteinExistence type="predicted"/>
<sequence>MNKHRPILILITAIFILHFFGLKSYARERTGAPVIECKLLNQFPHDDTAFTQGLLYHDGYLYESTGKRGRSSLRKVELESGIVRIMIKNDKEVFSEGICFWNNIIYQLTWHSGKCFIYDAASLAPKGFFKYKGQGWGLTTDGQFLYQSDGSSVITFRDPYDFARIKRQRITDGIANIHRLNELEYINGLIFSNIWKQDRIAAIDPKQGKVKFWLDISSLRPLAGKNAEAANGIAWDTAGKRLFVTGKFWNKVFEIELPALENQPASN</sequence>
<dbReference type="HOGENOM" id="CLU_060272_2_2_7"/>
<dbReference type="PANTHER" id="PTHR31270">
    <property type="entry name" value="GLUTAMINYL-PEPTIDE CYCLOTRANSFERASE"/>
    <property type="match status" value="1"/>
</dbReference>
<dbReference type="InterPro" id="IPR011044">
    <property type="entry name" value="Quino_amine_DH_bsu"/>
</dbReference>
<dbReference type="GO" id="GO:0016603">
    <property type="term" value="F:glutaminyl-peptide cyclotransferase activity"/>
    <property type="evidence" value="ECO:0007669"/>
    <property type="project" value="InterPro"/>
</dbReference>
<protein>
    <submittedName>
        <fullName evidence="1">Glutamine cyclotransferase</fullName>
    </submittedName>
</protein>
<organism evidence="1 2">
    <name type="scientific">Maridesulfovibrio salexigens (strain ATCC 14822 / DSM 2638 / NCIMB 8403 / VKM B-1763)</name>
    <name type="common">Desulfovibrio salexigens</name>
    <dbReference type="NCBI Taxonomy" id="526222"/>
    <lineage>
        <taxon>Bacteria</taxon>
        <taxon>Pseudomonadati</taxon>
        <taxon>Thermodesulfobacteriota</taxon>
        <taxon>Desulfovibrionia</taxon>
        <taxon>Desulfovibrionales</taxon>
        <taxon>Desulfovibrionaceae</taxon>
        <taxon>Maridesulfovibrio</taxon>
    </lineage>
</organism>
<gene>
    <name evidence="1" type="ordered locus">Desal_0799</name>
</gene>
<keyword evidence="2" id="KW-1185">Reference proteome</keyword>
<dbReference type="eggNOG" id="COG3823">
    <property type="taxonomic scope" value="Bacteria"/>
</dbReference>
<evidence type="ECO:0000313" key="2">
    <source>
        <dbReference type="Proteomes" id="UP000002601"/>
    </source>
</evidence>
<dbReference type="KEGG" id="dsa:Desal_0799"/>
<dbReference type="SUPFAM" id="SSF50969">
    <property type="entry name" value="YVTN repeat-like/Quinoprotein amine dehydrogenase"/>
    <property type="match status" value="1"/>
</dbReference>
<dbReference type="EMBL" id="CP001649">
    <property type="protein sequence ID" value="ACS78865.1"/>
    <property type="molecule type" value="Genomic_DNA"/>
</dbReference>
<dbReference type="AlphaFoldDB" id="C6BZ41"/>
<dbReference type="OrthoDB" id="9783700at2"/>